<name>A0A242MBI9_CABSO</name>
<proteinExistence type="predicted"/>
<evidence type="ECO:0000256" key="1">
    <source>
        <dbReference type="SAM" id="Phobius"/>
    </source>
</evidence>
<gene>
    <name evidence="2" type="ORF">PAMC26577_32875</name>
</gene>
<keyword evidence="1" id="KW-0472">Membrane</keyword>
<keyword evidence="1" id="KW-1133">Transmembrane helix</keyword>
<evidence type="ECO:0000313" key="3">
    <source>
        <dbReference type="Proteomes" id="UP000195221"/>
    </source>
</evidence>
<protein>
    <submittedName>
        <fullName evidence="2">Uncharacterized protein</fullName>
    </submittedName>
</protein>
<keyword evidence="1" id="KW-0812">Transmembrane</keyword>
<sequence length="103" mass="11111">MEDSLHFDIHVQQRARPALRARAPQRAEERPELLAAEPINVYHWAAVALVTALMCVVMAWAAGTPALSRAAGVTSFVFAALGSALVLGGMLRTLRTRRDASTS</sequence>
<reference evidence="2 3" key="1">
    <citation type="submission" date="2017-03" db="EMBL/GenBank/DDBJ databases">
        <title>Genome analysis of strain PAMC 26577.</title>
        <authorList>
            <person name="Oh H.-M."/>
            <person name="Yang J.-A."/>
        </authorList>
    </citation>
    <scope>NUCLEOTIDE SEQUENCE [LARGE SCALE GENOMIC DNA]</scope>
    <source>
        <strain evidence="2 3">PAMC 26577</strain>
    </source>
</reference>
<feature type="transmembrane region" description="Helical" evidence="1">
    <location>
        <begin position="69"/>
        <end position="91"/>
    </location>
</feature>
<dbReference type="RefSeq" id="WP_075359634.1">
    <property type="nucleotide sequence ID" value="NZ_MSRG01000075.1"/>
</dbReference>
<accession>A0A242MBI9</accession>
<evidence type="ECO:0000313" key="2">
    <source>
        <dbReference type="EMBL" id="OTP68572.1"/>
    </source>
</evidence>
<organism evidence="2 3">
    <name type="scientific">Caballeronia sordidicola</name>
    <name type="common">Burkholderia sordidicola</name>
    <dbReference type="NCBI Taxonomy" id="196367"/>
    <lineage>
        <taxon>Bacteria</taxon>
        <taxon>Pseudomonadati</taxon>
        <taxon>Pseudomonadota</taxon>
        <taxon>Betaproteobacteria</taxon>
        <taxon>Burkholderiales</taxon>
        <taxon>Burkholderiaceae</taxon>
        <taxon>Caballeronia</taxon>
    </lineage>
</organism>
<dbReference type="Proteomes" id="UP000195221">
    <property type="component" value="Unassembled WGS sequence"/>
</dbReference>
<dbReference type="EMBL" id="NBTZ01000131">
    <property type="protein sequence ID" value="OTP68572.1"/>
    <property type="molecule type" value="Genomic_DNA"/>
</dbReference>
<comment type="caution">
    <text evidence="2">The sequence shown here is derived from an EMBL/GenBank/DDBJ whole genome shotgun (WGS) entry which is preliminary data.</text>
</comment>
<feature type="transmembrane region" description="Helical" evidence="1">
    <location>
        <begin position="41"/>
        <end position="63"/>
    </location>
</feature>
<dbReference type="AlphaFoldDB" id="A0A242MBI9"/>